<protein>
    <recommendedName>
        <fullName evidence="3">Tyr recombinase domain-containing protein</fullName>
    </recommendedName>
</protein>
<sequence length="155" mass="16367">MVHDVDLAAPGGDAAALGLVLADVDPGDGALAGGEVAVATISTMRLRRSVLRTFFRTARQLLTDADPTLDITLPGRPERRSRPLDALEAELCRHFAQPTEGATRHAAVLALALSGVHSAEAARVLPEHVDLAGHRTVRRSVRPIGLVRYSASRGA</sequence>
<name>A0ABU4MEG2_9ACTN</name>
<dbReference type="InterPro" id="IPR011010">
    <property type="entry name" value="DNA_brk_join_enz"/>
</dbReference>
<dbReference type="SUPFAM" id="SSF56349">
    <property type="entry name" value="DNA breaking-rejoining enzymes"/>
    <property type="match status" value="1"/>
</dbReference>
<proteinExistence type="predicted"/>
<gene>
    <name evidence="1" type="ORF">PV666_48405</name>
</gene>
<dbReference type="EMBL" id="JARAWP010000051">
    <property type="protein sequence ID" value="MDX3025634.1"/>
    <property type="molecule type" value="Genomic_DNA"/>
</dbReference>
<evidence type="ECO:0000313" key="1">
    <source>
        <dbReference type="EMBL" id="MDX3025634.1"/>
    </source>
</evidence>
<keyword evidence="2" id="KW-1185">Reference proteome</keyword>
<reference evidence="1 2" key="1">
    <citation type="journal article" date="2023" name="Microb. Genom.">
        <title>Mesoterricola silvestris gen. nov., sp. nov., Mesoterricola sediminis sp. nov., Geothrix oryzae sp. nov., Geothrix edaphica sp. nov., Geothrix rubra sp. nov., and Geothrix limicola sp. nov., six novel members of Acidobacteriota isolated from soils.</title>
        <authorList>
            <person name="Weisberg A.J."/>
            <person name="Pearce E."/>
            <person name="Kramer C.G."/>
            <person name="Chang J.H."/>
            <person name="Clarke C.R."/>
        </authorList>
    </citation>
    <scope>NUCLEOTIDE SEQUENCE [LARGE SCALE GENOMIC DNA]</scope>
    <source>
        <strain evidence="1 2">NB05-1H</strain>
    </source>
</reference>
<evidence type="ECO:0008006" key="3">
    <source>
        <dbReference type="Google" id="ProtNLM"/>
    </source>
</evidence>
<comment type="caution">
    <text evidence="1">The sequence shown here is derived from an EMBL/GenBank/DDBJ whole genome shotgun (WGS) entry which is preliminary data.</text>
</comment>
<dbReference type="Proteomes" id="UP001272987">
    <property type="component" value="Unassembled WGS sequence"/>
</dbReference>
<organism evidence="1 2">
    <name type="scientific">Streptomyces acidiscabies</name>
    <dbReference type="NCBI Taxonomy" id="42234"/>
    <lineage>
        <taxon>Bacteria</taxon>
        <taxon>Bacillati</taxon>
        <taxon>Actinomycetota</taxon>
        <taxon>Actinomycetes</taxon>
        <taxon>Kitasatosporales</taxon>
        <taxon>Streptomycetaceae</taxon>
        <taxon>Streptomyces</taxon>
    </lineage>
</organism>
<evidence type="ECO:0000313" key="2">
    <source>
        <dbReference type="Proteomes" id="UP001272987"/>
    </source>
</evidence>
<accession>A0ABU4MEG2</accession>
<dbReference type="RefSeq" id="WP_319167628.1">
    <property type="nucleotide sequence ID" value="NZ_JARAWP010000051.1"/>
</dbReference>